<dbReference type="PROSITE" id="PS51736">
    <property type="entry name" value="RECOMBINASES_3"/>
    <property type="match status" value="1"/>
</dbReference>
<dbReference type="GO" id="GO:0015074">
    <property type="term" value="P:DNA integration"/>
    <property type="evidence" value="ECO:0007669"/>
    <property type="project" value="UniProtKB-KW"/>
</dbReference>
<evidence type="ECO:0000313" key="7">
    <source>
        <dbReference type="Proteomes" id="UP000478740"/>
    </source>
</evidence>
<dbReference type="PANTHER" id="PTHR30461:SF2">
    <property type="entry name" value="SERINE RECOMBINASE PINE-RELATED"/>
    <property type="match status" value="1"/>
</dbReference>
<name>A0A6L6J5A9_9RHOB</name>
<dbReference type="Gene3D" id="3.40.50.1390">
    <property type="entry name" value="Resolvase, N-terminal catalytic domain"/>
    <property type="match status" value="1"/>
</dbReference>
<keyword evidence="2" id="KW-0238">DNA-binding</keyword>
<proteinExistence type="predicted"/>
<dbReference type="CDD" id="cd03768">
    <property type="entry name" value="SR_ResInv"/>
    <property type="match status" value="1"/>
</dbReference>
<reference evidence="6 7" key="1">
    <citation type="submission" date="2019-11" db="EMBL/GenBank/DDBJ databases">
        <authorList>
            <person name="Dong K."/>
        </authorList>
    </citation>
    <scope>NUCLEOTIDE SEQUENCE [LARGE SCALE GENOMIC DNA]</scope>
    <source>
        <strain evidence="6 7">DK608</strain>
    </source>
</reference>
<dbReference type="PROSITE" id="PS00398">
    <property type="entry name" value="RECOMBINASES_2"/>
    <property type="match status" value="1"/>
</dbReference>
<dbReference type="EMBL" id="WMII01000037">
    <property type="protein sequence ID" value="MTH66552.1"/>
    <property type="molecule type" value="Genomic_DNA"/>
</dbReference>
<feature type="domain" description="Resolvase/invertase-type recombinase catalytic" evidence="5">
    <location>
        <begin position="1"/>
        <end position="88"/>
    </location>
</feature>
<evidence type="ECO:0000256" key="3">
    <source>
        <dbReference type="ARBA" id="ARBA00023172"/>
    </source>
</evidence>
<evidence type="ECO:0000259" key="5">
    <source>
        <dbReference type="PROSITE" id="PS51736"/>
    </source>
</evidence>
<feature type="active site" description="O-(5'-phospho-DNA)-serine intermediate" evidence="4">
    <location>
        <position position="9"/>
    </location>
</feature>
<gene>
    <name evidence="6" type="ORF">GL284_20085</name>
</gene>
<dbReference type="GO" id="GO:0003677">
    <property type="term" value="F:DNA binding"/>
    <property type="evidence" value="ECO:0007669"/>
    <property type="project" value="UniProtKB-KW"/>
</dbReference>
<protein>
    <submittedName>
        <fullName evidence="6">Recombinase family protein</fullName>
    </submittedName>
</protein>
<evidence type="ECO:0000256" key="2">
    <source>
        <dbReference type="ARBA" id="ARBA00023125"/>
    </source>
</evidence>
<keyword evidence="1" id="KW-0229">DNA integration</keyword>
<dbReference type="InterPro" id="IPR006118">
    <property type="entry name" value="Recombinase_CS"/>
</dbReference>
<keyword evidence="3" id="KW-0233">DNA recombination</keyword>
<dbReference type="PANTHER" id="PTHR30461">
    <property type="entry name" value="DNA-INVERTASE FROM LAMBDOID PROPHAGE"/>
    <property type="match status" value="1"/>
</dbReference>
<sequence>MLIGYMRVSSSDERQSVALQRDALLAAGVDERHLHQDRASGARDDRPGLKACLGELREGDVLVVWKIDRLGRSLSLDLSRFGAAPLIT</sequence>
<dbReference type="InterPro" id="IPR036162">
    <property type="entry name" value="Resolvase-like_N_sf"/>
</dbReference>
<accession>A0A6L6J5A9</accession>
<dbReference type="GO" id="GO:0000150">
    <property type="term" value="F:DNA strand exchange activity"/>
    <property type="evidence" value="ECO:0007669"/>
    <property type="project" value="InterPro"/>
</dbReference>
<dbReference type="RefSeq" id="WP_155046222.1">
    <property type="nucleotide sequence ID" value="NZ_WMIH01000037.1"/>
</dbReference>
<evidence type="ECO:0000256" key="4">
    <source>
        <dbReference type="PIRSR" id="PIRSR606118-50"/>
    </source>
</evidence>
<keyword evidence="7" id="KW-1185">Reference proteome</keyword>
<dbReference type="InterPro" id="IPR006119">
    <property type="entry name" value="Resolv_N"/>
</dbReference>
<organism evidence="6 7">
    <name type="scientific">Paracoccus shanxieyensis</name>
    <dbReference type="NCBI Taxonomy" id="2675752"/>
    <lineage>
        <taxon>Bacteria</taxon>
        <taxon>Pseudomonadati</taxon>
        <taxon>Pseudomonadota</taxon>
        <taxon>Alphaproteobacteria</taxon>
        <taxon>Rhodobacterales</taxon>
        <taxon>Paracoccaceae</taxon>
        <taxon>Paracoccus</taxon>
    </lineage>
</organism>
<dbReference type="AlphaFoldDB" id="A0A6L6J5A9"/>
<dbReference type="InterPro" id="IPR050639">
    <property type="entry name" value="SSR_resolvase"/>
</dbReference>
<dbReference type="Pfam" id="PF00239">
    <property type="entry name" value="Resolvase"/>
    <property type="match status" value="1"/>
</dbReference>
<dbReference type="SMART" id="SM00857">
    <property type="entry name" value="Resolvase"/>
    <property type="match status" value="1"/>
</dbReference>
<dbReference type="SUPFAM" id="SSF53041">
    <property type="entry name" value="Resolvase-like"/>
    <property type="match status" value="1"/>
</dbReference>
<evidence type="ECO:0000313" key="6">
    <source>
        <dbReference type="EMBL" id="MTH66552.1"/>
    </source>
</evidence>
<dbReference type="Proteomes" id="UP000478740">
    <property type="component" value="Unassembled WGS sequence"/>
</dbReference>
<evidence type="ECO:0000256" key="1">
    <source>
        <dbReference type="ARBA" id="ARBA00022908"/>
    </source>
</evidence>
<comment type="caution">
    <text evidence="6">The sequence shown here is derived from an EMBL/GenBank/DDBJ whole genome shotgun (WGS) entry which is preliminary data.</text>
</comment>